<feature type="transmembrane region" description="Helical" evidence="1">
    <location>
        <begin position="306"/>
        <end position="325"/>
    </location>
</feature>
<evidence type="ECO:0000256" key="2">
    <source>
        <dbReference type="SAM" id="SignalP"/>
    </source>
</evidence>
<gene>
    <name evidence="4" type="ORF">CKO31_05490</name>
</gene>
<keyword evidence="1" id="KW-0812">Transmembrane</keyword>
<evidence type="ECO:0000313" key="4">
    <source>
        <dbReference type="EMBL" id="MBK1630205.1"/>
    </source>
</evidence>
<accession>A0ABS1CEB3</accession>
<dbReference type="Pfam" id="PF07589">
    <property type="entry name" value="PEP-CTERM"/>
    <property type="match status" value="1"/>
</dbReference>
<reference evidence="4 5" key="1">
    <citation type="journal article" date="2020" name="Microorganisms">
        <title>Osmotic Adaptation and Compatible Solute Biosynthesis of Phototrophic Bacteria as Revealed from Genome Analyses.</title>
        <authorList>
            <person name="Imhoff J.F."/>
            <person name="Rahn T."/>
            <person name="Kunzel S."/>
            <person name="Keller A."/>
            <person name="Neulinger S.C."/>
        </authorList>
    </citation>
    <scope>NUCLEOTIDE SEQUENCE [LARGE SCALE GENOMIC DNA]</scope>
    <source>
        <strain evidence="4 5">DSM 6210</strain>
    </source>
</reference>
<proteinExistence type="predicted"/>
<keyword evidence="5" id="KW-1185">Reference proteome</keyword>
<keyword evidence="1" id="KW-1133">Transmembrane helix</keyword>
<dbReference type="InterPro" id="IPR048213">
    <property type="entry name" value="EDSA_1-like"/>
</dbReference>
<feature type="signal peptide" evidence="2">
    <location>
        <begin position="1"/>
        <end position="29"/>
    </location>
</feature>
<feature type="chain" id="PRO_5045716234" description="Ice-binding protein C-terminal domain-containing protein" evidence="2">
    <location>
        <begin position="30"/>
        <end position="332"/>
    </location>
</feature>
<comment type="caution">
    <text evidence="4">The sequence shown here is derived from an EMBL/GenBank/DDBJ whole genome shotgun (WGS) entry which is preliminary data.</text>
</comment>
<organism evidence="4 5">
    <name type="scientific">Thiohalocapsa halophila</name>
    <dbReference type="NCBI Taxonomy" id="69359"/>
    <lineage>
        <taxon>Bacteria</taxon>
        <taxon>Pseudomonadati</taxon>
        <taxon>Pseudomonadota</taxon>
        <taxon>Gammaproteobacteria</taxon>
        <taxon>Chromatiales</taxon>
        <taxon>Chromatiaceae</taxon>
        <taxon>Thiohalocapsa</taxon>
    </lineage>
</organism>
<dbReference type="NCBIfam" id="TIGR02595">
    <property type="entry name" value="PEP_CTERM"/>
    <property type="match status" value="1"/>
</dbReference>
<dbReference type="NCBIfam" id="NF041538">
    <property type="entry name" value="PEP_EDSA_1"/>
    <property type="match status" value="1"/>
</dbReference>
<evidence type="ECO:0000256" key="1">
    <source>
        <dbReference type="SAM" id="Phobius"/>
    </source>
</evidence>
<evidence type="ECO:0000259" key="3">
    <source>
        <dbReference type="Pfam" id="PF07589"/>
    </source>
</evidence>
<protein>
    <recommendedName>
        <fullName evidence="3">Ice-binding protein C-terminal domain-containing protein</fullName>
    </recommendedName>
</protein>
<sequence>MRSHHMKQTRLNVAITGVLLLGAAGSAQANFKGIAISKIFDFGITDSAGSVTLLSSDIDANTSAEWNDPNFAVSTVSASASSSIPNGNDAPMSICGPLGCEIVAGNDASVFEPNGNQFEQVAGPKPYVGQNWARSDSLISSSDVFNGNGSSQLLSEVVAEPGLTTPDPVRTDGDNSLDATFNISVGAATQLTFVFDAEVFAEVWTPGGGDESSVSAGYAFQINIDGADDEVFGWRPDGVAGGISGGTEDSDAFRLTRSFASINGVTNRIFSDSSSNGGFRATTDELQPGNYSISILHNVDADGAQVPVPATLALLGVGLVGVGVARRRRTKG</sequence>
<dbReference type="InterPro" id="IPR013424">
    <property type="entry name" value="Ice-binding_C"/>
</dbReference>
<name>A0ABS1CEB3_9GAMM</name>
<keyword evidence="1" id="KW-0472">Membrane</keyword>
<evidence type="ECO:0000313" key="5">
    <source>
        <dbReference type="Proteomes" id="UP000748752"/>
    </source>
</evidence>
<dbReference type="Proteomes" id="UP000748752">
    <property type="component" value="Unassembled WGS sequence"/>
</dbReference>
<dbReference type="EMBL" id="NRRV01000009">
    <property type="protein sequence ID" value="MBK1630205.1"/>
    <property type="molecule type" value="Genomic_DNA"/>
</dbReference>
<feature type="domain" description="Ice-binding protein C-terminal" evidence="3">
    <location>
        <begin position="305"/>
        <end position="329"/>
    </location>
</feature>
<keyword evidence="2" id="KW-0732">Signal</keyword>